<dbReference type="Pfam" id="PF14542">
    <property type="entry name" value="Acetyltransf_CG"/>
    <property type="match status" value="1"/>
</dbReference>
<proteinExistence type="predicted"/>
<dbReference type="PANTHER" id="PTHR31435:SF10">
    <property type="entry name" value="BSR4717 PROTEIN"/>
    <property type="match status" value="1"/>
</dbReference>
<dbReference type="InterPro" id="IPR045057">
    <property type="entry name" value="Gcn5-rel_NAT"/>
</dbReference>
<evidence type="ECO:0000259" key="1">
    <source>
        <dbReference type="PROSITE" id="PS51186"/>
    </source>
</evidence>
<feature type="domain" description="N-acetyltransferase" evidence="1">
    <location>
        <begin position="1"/>
        <end position="99"/>
    </location>
</feature>
<dbReference type="PROSITE" id="PS51729">
    <property type="entry name" value="GNAT_YJDJ"/>
    <property type="match status" value="1"/>
</dbReference>
<evidence type="ECO:0000259" key="2">
    <source>
        <dbReference type="PROSITE" id="PS51729"/>
    </source>
</evidence>
<dbReference type="EMBL" id="OBQK01000009">
    <property type="protein sequence ID" value="SOC56853.1"/>
    <property type="molecule type" value="Genomic_DNA"/>
</dbReference>
<feature type="domain" description="N-acetyltransferase" evidence="2">
    <location>
        <begin position="7"/>
        <end position="93"/>
    </location>
</feature>
<reference evidence="4" key="1">
    <citation type="submission" date="2017-08" db="EMBL/GenBank/DDBJ databases">
        <authorList>
            <person name="Varghese N."/>
            <person name="Submissions S."/>
        </authorList>
    </citation>
    <scope>NUCLEOTIDE SEQUENCE [LARGE SCALE GENOMIC DNA]</scope>
    <source>
        <strain evidence="4">USBA17B2</strain>
    </source>
</reference>
<dbReference type="AlphaFoldDB" id="A0A285VSC5"/>
<sequence length="105" mass="11606">MSTAAVTHSPAESRFVVSMDDDVVGYLSYEIMGGTADLQHTVVDPAHRHHGLGAMLVEEALRTFRADRMMVRPTCPFVADFIAEHEEYQNLLAPSLTVEDTGERS</sequence>
<name>A0A285VSC5_9MICO</name>
<dbReference type="InterPro" id="IPR016181">
    <property type="entry name" value="Acyl_CoA_acyltransferase"/>
</dbReference>
<dbReference type="PANTHER" id="PTHR31435">
    <property type="entry name" value="PROTEIN NATD1"/>
    <property type="match status" value="1"/>
</dbReference>
<accession>A0A285VSC5</accession>
<gene>
    <name evidence="3" type="ORF">SAMN05421879_10962</name>
</gene>
<dbReference type="GO" id="GO:0016747">
    <property type="term" value="F:acyltransferase activity, transferring groups other than amino-acyl groups"/>
    <property type="evidence" value="ECO:0007669"/>
    <property type="project" value="InterPro"/>
</dbReference>
<dbReference type="PROSITE" id="PS51186">
    <property type="entry name" value="GNAT"/>
    <property type="match status" value="1"/>
</dbReference>
<keyword evidence="4" id="KW-1185">Reference proteome</keyword>
<dbReference type="Proteomes" id="UP000219688">
    <property type="component" value="Unassembled WGS sequence"/>
</dbReference>
<dbReference type="CDD" id="cd04301">
    <property type="entry name" value="NAT_SF"/>
    <property type="match status" value="1"/>
</dbReference>
<dbReference type="InterPro" id="IPR000182">
    <property type="entry name" value="GNAT_dom"/>
</dbReference>
<dbReference type="Gene3D" id="3.40.630.30">
    <property type="match status" value="1"/>
</dbReference>
<dbReference type="InterPro" id="IPR031165">
    <property type="entry name" value="GNAT_YJDJ"/>
</dbReference>
<evidence type="ECO:0000313" key="3">
    <source>
        <dbReference type="EMBL" id="SOC56853.1"/>
    </source>
</evidence>
<evidence type="ECO:0000313" key="4">
    <source>
        <dbReference type="Proteomes" id="UP000219688"/>
    </source>
</evidence>
<dbReference type="SUPFAM" id="SSF55729">
    <property type="entry name" value="Acyl-CoA N-acyltransferases (Nat)"/>
    <property type="match status" value="1"/>
</dbReference>
<protein>
    <submittedName>
        <fullName evidence="3">Uncharacterized protein</fullName>
    </submittedName>
</protein>
<organism evidence="3 4">
    <name type="scientific">Ornithinimicrobium cerasi</name>
    <dbReference type="NCBI Taxonomy" id="2248773"/>
    <lineage>
        <taxon>Bacteria</taxon>
        <taxon>Bacillati</taxon>
        <taxon>Actinomycetota</taxon>
        <taxon>Actinomycetes</taxon>
        <taxon>Micrococcales</taxon>
        <taxon>Ornithinimicrobiaceae</taxon>
        <taxon>Ornithinimicrobium</taxon>
    </lineage>
</organism>